<comment type="caution">
    <text evidence="3">The sequence shown here is derived from an EMBL/GenBank/DDBJ whole genome shotgun (WGS) entry which is preliminary data.</text>
</comment>
<evidence type="ECO:0000256" key="1">
    <source>
        <dbReference type="ARBA" id="ARBA00005606"/>
    </source>
</evidence>
<evidence type="ECO:0008006" key="5">
    <source>
        <dbReference type="Google" id="ProtNLM"/>
    </source>
</evidence>
<evidence type="ECO:0000313" key="3">
    <source>
        <dbReference type="EMBL" id="CAJ0601246.1"/>
    </source>
</evidence>
<feature type="non-terminal residue" evidence="3">
    <location>
        <position position="225"/>
    </location>
</feature>
<organism evidence="3 4">
    <name type="scientific">Cylicocyclus nassatus</name>
    <name type="common">Nematode worm</name>
    <dbReference type="NCBI Taxonomy" id="53992"/>
    <lineage>
        <taxon>Eukaryota</taxon>
        <taxon>Metazoa</taxon>
        <taxon>Ecdysozoa</taxon>
        <taxon>Nematoda</taxon>
        <taxon>Chromadorea</taxon>
        <taxon>Rhabditida</taxon>
        <taxon>Rhabditina</taxon>
        <taxon>Rhabditomorpha</taxon>
        <taxon>Strongyloidea</taxon>
        <taxon>Strongylidae</taxon>
        <taxon>Cylicocyclus</taxon>
    </lineage>
</organism>
<keyword evidence="4" id="KW-1185">Reference proteome</keyword>
<keyword evidence="2" id="KW-0711">Selenium</keyword>
<dbReference type="GO" id="GO:0008430">
    <property type="term" value="F:selenium binding"/>
    <property type="evidence" value="ECO:0007669"/>
    <property type="project" value="InterPro"/>
</dbReference>
<dbReference type="PANTHER" id="PTHR23300:SF0">
    <property type="entry name" value="METHANETHIOL OXIDASE"/>
    <property type="match status" value="1"/>
</dbReference>
<proteinExistence type="inferred from homology"/>
<reference evidence="3" key="1">
    <citation type="submission" date="2023-07" db="EMBL/GenBank/DDBJ databases">
        <authorList>
            <consortium name="CYATHOMIX"/>
        </authorList>
    </citation>
    <scope>NUCLEOTIDE SEQUENCE</scope>
    <source>
        <strain evidence="3">N/A</strain>
    </source>
</reference>
<sequence>MFVMCPHTEPSHHDMMCTIDIDPDSETYCQVLSRLDFPNFGDEVHHCGWNTCSSCHNDPSAKRSHLVLPCLNSDRIYVVNVQDPRKLDLEVTIEPALLHDYNVSMPHTAHCTAAGDVIISTLGDANGNNKGNFFLLDGTTFKPRGTYLDDENTVPFNYDFWYQPRIDLLVSTGWGGPNTVKKGFHATDVMKGDYGFSVNLFRWSTHEKIQSIELPELGGSMPFEI</sequence>
<dbReference type="AlphaFoldDB" id="A0AA36GZH5"/>
<protein>
    <recommendedName>
        <fullName evidence="5">Selenium-binding protein 1</fullName>
    </recommendedName>
</protein>
<evidence type="ECO:0000313" key="4">
    <source>
        <dbReference type="Proteomes" id="UP001176961"/>
    </source>
</evidence>
<comment type="similarity">
    <text evidence="1">Belongs to the selenium-binding protein family.</text>
</comment>
<dbReference type="InterPro" id="IPR008826">
    <property type="entry name" value="Se-bd"/>
</dbReference>
<dbReference type="PANTHER" id="PTHR23300">
    <property type="entry name" value="METHANETHIOL OXIDASE"/>
    <property type="match status" value="1"/>
</dbReference>
<gene>
    <name evidence="3" type="ORF">CYNAS_LOCUS13229</name>
</gene>
<dbReference type="Proteomes" id="UP001176961">
    <property type="component" value="Unassembled WGS sequence"/>
</dbReference>
<evidence type="ECO:0000256" key="2">
    <source>
        <dbReference type="ARBA" id="ARBA00023266"/>
    </source>
</evidence>
<name>A0AA36GZH5_CYLNA</name>
<dbReference type="Pfam" id="PF05694">
    <property type="entry name" value="SBP56"/>
    <property type="match status" value="1"/>
</dbReference>
<accession>A0AA36GZH5</accession>
<dbReference type="EMBL" id="CATQJL010000305">
    <property type="protein sequence ID" value="CAJ0601246.1"/>
    <property type="molecule type" value="Genomic_DNA"/>
</dbReference>